<dbReference type="OrthoDB" id="41532at2759"/>
<dbReference type="Gene3D" id="3.40.630.30">
    <property type="match status" value="1"/>
</dbReference>
<reference evidence="4 5" key="1">
    <citation type="submission" date="2016-10" db="EMBL/GenBank/DDBJ databases">
        <title>Genome sequencing of Aspergillus oryzae BCC7051.</title>
        <authorList>
            <person name="Thammarongtham C."/>
            <person name="Vorapreeda T."/>
            <person name="Nookaew I."/>
            <person name="Srisuk T."/>
            <person name="Land M."/>
            <person name="Jeennor S."/>
            <person name="Laoteng K."/>
        </authorList>
    </citation>
    <scope>NUCLEOTIDE SEQUENCE [LARGE SCALE GENOMIC DNA]</scope>
    <source>
        <strain evidence="4 5">BCC7051</strain>
    </source>
</reference>
<dbReference type="Proteomes" id="UP000190312">
    <property type="component" value="Unassembled WGS sequence"/>
</dbReference>
<dbReference type="PANTHER" id="PTHR22953:SF145">
    <property type="entry name" value="PURPLE ACID PHOSPHATASE"/>
    <property type="match status" value="1"/>
</dbReference>
<protein>
    <submittedName>
        <fullName evidence="4">GCN5-related N-acetyltransferase</fullName>
    </submittedName>
</protein>
<dbReference type="CDD" id="cd00839">
    <property type="entry name" value="MPP_PAPs"/>
    <property type="match status" value="1"/>
</dbReference>
<evidence type="ECO:0000313" key="4">
    <source>
        <dbReference type="EMBL" id="OOO11841.1"/>
    </source>
</evidence>
<dbReference type="SUPFAM" id="SSF56300">
    <property type="entry name" value="Metallo-dependent phosphatases"/>
    <property type="match status" value="1"/>
</dbReference>
<dbReference type="Gene3D" id="3.60.21.10">
    <property type="match status" value="1"/>
</dbReference>
<organism evidence="4 5">
    <name type="scientific">Aspergillus oryzae</name>
    <name type="common">Yellow koji mold</name>
    <dbReference type="NCBI Taxonomy" id="5062"/>
    <lineage>
        <taxon>Eukaryota</taxon>
        <taxon>Fungi</taxon>
        <taxon>Dikarya</taxon>
        <taxon>Ascomycota</taxon>
        <taxon>Pezizomycotina</taxon>
        <taxon>Eurotiomycetes</taxon>
        <taxon>Eurotiomycetidae</taxon>
        <taxon>Eurotiales</taxon>
        <taxon>Aspergillaceae</taxon>
        <taxon>Aspergillus</taxon>
        <taxon>Aspergillus subgen. Circumdati</taxon>
    </lineage>
</organism>
<dbReference type="SUPFAM" id="SSF55729">
    <property type="entry name" value="Acyl-CoA N-acyltransferases (Nat)"/>
    <property type="match status" value="1"/>
</dbReference>
<dbReference type="InterPro" id="IPR016181">
    <property type="entry name" value="Acyl_CoA_acyltransferase"/>
</dbReference>
<dbReference type="GO" id="GO:0003993">
    <property type="term" value="F:acid phosphatase activity"/>
    <property type="evidence" value="ECO:0007669"/>
    <property type="project" value="InterPro"/>
</dbReference>
<accession>A0A1S9DS36</accession>
<dbReference type="AlphaFoldDB" id="A0A1S9DS36"/>
<dbReference type="VEuPathDB" id="FungiDB:AO090701001174"/>
<dbReference type="InterPro" id="IPR039331">
    <property type="entry name" value="PAPs-like"/>
</dbReference>
<evidence type="ECO:0000256" key="2">
    <source>
        <dbReference type="ARBA" id="ARBA00023180"/>
    </source>
</evidence>
<dbReference type="PROSITE" id="PS51186">
    <property type="entry name" value="GNAT"/>
    <property type="match status" value="1"/>
</dbReference>
<dbReference type="VEuPathDB" id="FungiDB:AO090102000448"/>
<evidence type="ECO:0000313" key="5">
    <source>
        <dbReference type="Proteomes" id="UP000190312"/>
    </source>
</evidence>
<dbReference type="InterPro" id="IPR029052">
    <property type="entry name" value="Metallo-depent_PP-like"/>
</dbReference>
<sequence>MASVATTGVSSYVLRQHRPGDLGWIVHRHGILYNQEYGWTERFEGLVARVASDFIEHYDPKCERCWVAERDGSFIGCVLLVKDRDSDLNGAKLRLLLVEPSARGLGLGRNLIQQCTSFAHEVGYSRIRLWTNSGLTSARRLYQKEGYKLMKSEEEETLGMKSVTTVVQATQRITSPTMSPSVCPVKPTSPAIVTTSACPAPSLEVWATPYSFDSGMVHYIQFDTETDLGHGFIGPDEIGGSEGEESGPFSTLCDAQLKWLEKDLSSVDRNKTPWIIAAGHRPWYISAKNESGTVCEDCRKVFEPIFLKHGVDLVLSGRTHLYERNAPIRTFNADPNPNGLNNPSAPWYITNGAAGHYDGLDSLS</sequence>
<evidence type="ECO:0000256" key="1">
    <source>
        <dbReference type="ARBA" id="ARBA00022729"/>
    </source>
</evidence>
<dbReference type="InterPro" id="IPR041792">
    <property type="entry name" value="MPP_PAP"/>
</dbReference>
<dbReference type="GO" id="GO:0016747">
    <property type="term" value="F:acyltransferase activity, transferring groups other than amino-acyl groups"/>
    <property type="evidence" value="ECO:0007669"/>
    <property type="project" value="InterPro"/>
</dbReference>
<gene>
    <name evidence="4" type="ORF">OAory_01083110</name>
</gene>
<dbReference type="PANTHER" id="PTHR22953">
    <property type="entry name" value="ACID PHOSPHATASE RELATED"/>
    <property type="match status" value="1"/>
</dbReference>
<dbReference type="EMBL" id="MKZY01000003">
    <property type="protein sequence ID" value="OOO11841.1"/>
    <property type="molecule type" value="Genomic_DNA"/>
</dbReference>
<name>A0A1S9DS36_ASPOZ</name>
<dbReference type="Pfam" id="PF00583">
    <property type="entry name" value="Acetyltransf_1"/>
    <property type="match status" value="1"/>
</dbReference>
<dbReference type="InterPro" id="IPR000182">
    <property type="entry name" value="GNAT_dom"/>
</dbReference>
<keyword evidence="2" id="KW-0325">Glycoprotein</keyword>
<proteinExistence type="predicted"/>
<dbReference type="Pfam" id="PF00149">
    <property type="entry name" value="Metallophos"/>
    <property type="match status" value="1"/>
</dbReference>
<keyword evidence="1" id="KW-0732">Signal</keyword>
<comment type="caution">
    <text evidence="4">The sequence shown here is derived from an EMBL/GenBank/DDBJ whole genome shotgun (WGS) entry which is preliminary data.</text>
</comment>
<dbReference type="InterPro" id="IPR004843">
    <property type="entry name" value="Calcineurin-like_PHP"/>
</dbReference>
<dbReference type="CDD" id="cd04301">
    <property type="entry name" value="NAT_SF"/>
    <property type="match status" value="1"/>
</dbReference>
<feature type="domain" description="N-acetyltransferase" evidence="3">
    <location>
        <begin position="25"/>
        <end position="174"/>
    </location>
</feature>
<keyword evidence="4" id="KW-0808">Transferase</keyword>
<evidence type="ECO:0000259" key="3">
    <source>
        <dbReference type="PROSITE" id="PS51186"/>
    </source>
</evidence>